<dbReference type="PANTHER" id="PTHR14002">
    <property type="entry name" value="ENDOGLIN/TGF-BETA RECEPTOR TYPE III"/>
    <property type="match status" value="1"/>
</dbReference>
<dbReference type="Ensembl" id="ENSGWIT00000049744.1">
    <property type="protein sequence ID" value="ENSGWIP00000045944.1"/>
    <property type="gene ID" value="ENSGWIG00000022711.1"/>
</dbReference>
<dbReference type="SMART" id="SM00241">
    <property type="entry name" value="ZP"/>
    <property type="match status" value="1"/>
</dbReference>
<name>A0A8C5HLM2_GOUWI</name>
<dbReference type="Gene3D" id="2.60.40.4100">
    <property type="entry name" value="Zona pellucida, ZP-C domain"/>
    <property type="match status" value="1"/>
</dbReference>
<dbReference type="InterPro" id="IPR055356">
    <property type="entry name" value="ZP-N"/>
</dbReference>
<reference evidence="4" key="1">
    <citation type="submission" date="2020-06" db="EMBL/GenBank/DDBJ databases">
        <authorList>
            <consortium name="Wellcome Sanger Institute Data Sharing"/>
        </authorList>
    </citation>
    <scope>NUCLEOTIDE SEQUENCE [LARGE SCALE GENOMIC DNA]</scope>
</reference>
<evidence type="ECO:0000256" key="2">
    <source>
        <dbReference type="ARBA" id="ARBA00023157"/>
    </source>
</evidence>
<evidence type="ECO:0000256" key="1">
    <source>
        <dbReference type="ARBA" id="ARBA00022729"/>
    </source>
</evidence>
<dbReference type="Pfam" id="PF23344">
    <property type="entry name" value="ZP-N"/>
    <property type="match status" value="1"/>
</dbReference>
<dbReference type="AlphaFoldDB" id="A0A8C5HLM2"/>
<dbReference type="PANTHER" id="PTHR14002:SF10">
    <property type="entry name" value="ZONA PELLUCIDA-LIKE DOMAIN-CONTAINING PROTEIN 1-RELATED"/>
    <property type="match status" value="1"/>
</dbReference>
<proteinExistence type="predicted"/>
<evidence type="ECO:0000313" key="4">
    <source>
        <dbReference type="Ensembl" id="ENSGWIP00000045944.1"/>
    </source>
</evidence>
<organism evidence="4 5">
    <name type="scientific">Gouania willdenowi</name>
    <name type="common">Blunt-snouted clingfish</name>
    <name type="synonym">Lepadogaster willdenowi</name>
    <dbReference type="NCBI Taxonomy" id="441366"/>
    <lineage>
        <taxon>Eukaryota</taxon>
        <taxon>Metazoa</taxon>
        <taxon>Chordata</taxon>
        <taxon>Craniata</taxon>
        <taxon>Vertebrata</taxon>
        <taxon>Euteleostomi</taxon>
        <taxon>Actinopterygii</taxon>
        <taxon>Neopterygii</taxon>
        <taxon>Teleostei</taxon>
        <taxon>Neoteleostei</taxon>
        <taxon>Acanthomorphata</taxon>
        <taxon>Ovalentaria</taxon>
        <taxon>Blenniimorphae</taxon>
        <taxon>Blenniiformes</taxon>
        <taxon>Gobiesocoidei</taxon>
        <taxon>Gobiesocidae</taxon>
        <taxon>Gobiesocinae</taxon>
        <taxon>Gouania</taxon>
    </lineage>
</organism>
<sequence>GQRSILIDEVFCGSQSVHLHILLCPVYFNGYNESLLSLNSQHSKDQCKGTADWTVDPPVVKFNFSLSDEGITSCSSTLTVVFAAYSNIQNINVSGMICSKDPSTGTITYHQEVVYKFSCRYPLQYLVNNTQMSLFMSRWKGDNSYSSVLQIPTEGLELKTRIFVEVKASNLSSRFNVLLDQCYATTSLFPINTTHYDLFVGCNRDGQTVIEANGERQEARFSFEAFRFVQNVDATLSTYYVHCATRLCDNALCSSLIQVRLRLHKEKPLKGSYTDFRIFEMYLLVDLCQTLLCTIFISLPFKNGTN</sequence>
<dbReference type="PROSITE" id="PS51034">
    <property type="entry name" value="ZP_2"/>
    <property type="match status" value="1"/>
</dbReference>
<reference evidence="4" key="3">
    <citation type="submission" date="2025-09" db="UniProtKB">
        <authorList>
            <consortium name="Ensembl"/>
        </authorList>
    </citation>
    <scope>IDENTIFICATION</scope>
</reference>
<dbReference type="InterPro" id="IPR055355">
    <property type="entry name" value="ZP-C"/>
</dbReference>
<keyword evidence="5" id="KW-1185">Reference proteome</keyword>
<protein>
    <recommendedName>
        <fullName evidence="3">ZP domain-containing protein</fullName>
    </recommendedName>
</protein>
<accession>A0A8C5HLM2</accession>
<dbReference type="InterPro" id="IPR042235">
    <property type="entry name" value="ZP-C_dom"/>
</dbReference>
<dbReference type="Proteomes" id="UP000694680">
    <property type="component" value="Chromosome 14"/>
</dbReference>
<feature type="domain" description="ZP" evidence="3">
    <location>
        <begin position="11"/>
        <end position="266"/>
    </location>
</feature>
<evidence type="ECO:0000259" key="3">
    <source>
        <dbReference type="PROSITE" id="PS51034"/>
    </source>
</evidence>
<keyword evidence="2" id="KW-1015">Disulfide bond</keyword>
<dbReference type="Pfam" id="PF00100">
    <property type="entry name" value="Zona_pellucida"/>
    <property type="match status" value="1"/>
</dbReference>
<dbReference type="InterPro" id="IPR001507">
    <property type="entry name" value="ZP_dom"/>
</dbReference>
<keyword evidence="1" id="KW-0732">Signal</keyword>
<evidence type="ECO:0000313" key="5">
    <source>
        <dbReference type="Proteomes" id="UP000694680"/>
    </source>
</evidence>
<reference evidence="4" key="2">
    <citation type="submission" date="2025-08" db="UniProtKB">
        <authorList>
            <consortium name="Ensembl"/>
        </authorList>
    </citation>
    <scope>IDENTIFICATION</scope>
</reference>